<dbReference type="Gene3D" id="1.10.1780.10">
    <property type="entry name" value="Clp, N-terminal domain"/>
    <property type="match status" value="2"/>
</dbReference>
<dbReference type="EMBL" id="CP016793">
    <property type="protein sequence ID" value="ANZ41387.1"/>
    <property type="molecule type" value="Genomic_DNA"/>
</dbReference>
<dbReference type="Pfam" id="PF02861">
    <property type="entry name" value="Clp_N"/>
    <property type="match status" value="2"/>
</dbReference>
<keyword evidence="1" id="KW-0677">Repeat</keyword>
<reference evidence="3 4" key="1">
    <citation type="submission" date="2016-07" db="EMBL/GenBank/DDBJ databases">
        <title>Complete genome sequence of the Lentzea guizhouensis DHS C013.</title>
        <authorList>
            <person name="Cao C."/>
        </authorList>
    </citation>
    <scope>NUCLEOTIDE SEQUENCE [LARGE SCALE GENOMIC DNA]</scope>
    <source>
        <strain evidence="3 4">DHS C013</strain>
    </source>
</reference>
<organism evidence="3 4">
    <name type="scientific">Lentzea guizhouensis</name>
    <dbReference type="NCBI Taxonomy" id="1586287"/>
    <lineage>
        <taxon>Bacteria</taxon>
        <taxon>Bacillati</taxon>
        <taxon>Actinomycetota</taxon>
        <taxon>Actinomycetes</taxon>
        <taxon>Pseudonocardiales</taxon>
        <taxon>Pseudonocardiaceae</taxon>
        <taxon>Lentzea</taxon>
    </lineage>
</organism>
<evidence type="ECO:0000313" key="4">
    <source>
        <dbReference type="Proteomes" id="UP000093053"/>
    </source>
</evidence>
<dbReference type="KEGG" id="led:BBK82_40945"/>
<dbReference type="AlphaFoldDB" id="A0A1B2HUJ9"/>
<dbReference type="PROSITE" id="PS51903">
    <property type="entry name" value="CLP_R"/>
    <property type="match status" value="1"/>
</dbReference>
<gene>
    <name evidence="3" type="ORF">BBK82_40945</name>
</gene>
<dbReference type="OrthoDB" id="3290891at2"/>
<dbReference type="InterPro" id="IPR004176">
    <property type="entry name" value="Clp_R_N"/>
</dbReference>
<evidence type="ECO:0000259" key="2">
    <source>
        <dbReference type="PROSITE" id="PS51903"/>
    </source>
</evidence>
<dbReference type="RefSeq" id="WP_065919723.1">
    <property type="nucleotide sequence ID" value="NZ_CP016793.1"/>
</dbReference>
<protein>
    <recommendedName>
        <fullName evidence="2">Clp R domain-containing protein</fullName>
    </recommendedName>
</protein>
<sequence length="226" mass="24223">MPKVNVYLPDELADTVKELNIPVSAICQRALEGSVKRITSIRALEAKDLVESSERVEQFTQRAKDALRLAVEVASGQPRLTSEHLLEGLLREGGNLALDVLRAIDIEPGSVRRTFTAEDSTTVLGGLESDAANALELAVVEAIALGHNYVGCEHLLLGLVAEPDGAGGQVLRDRGADLKSARRAVQTALAGIIHLKKQQQSTPDAAKVLEMIMTRLARLEQHAGIG</sequence>
<evidence type="ECO:0000256" key="1">
    <source>
        <dbReference type="PROSITE-ProRule" id="PRU01251"/>
    </source>
</evidence>
<dbReference type="Proteomes" id="UP000093053">
    <property type="component" value="Chromosome"/>
</dbReference>
<accession>A0A1B2HUJ9</accession>
<keyword evidence="4" id="KW-1185">Reference proteome</keyword>
<evidence type="ECO:0000313" key="3">
    <source>
        <dbReference type="EMBL" id="ANZ41387.1"/>
    </source>
</evidence>
<feature type="domain" description="Clp R" evidence="2">
    <location>
        <begin position="56"/>
        <end position="191"/>
    </location>
</feature>
<name>A0A1B2HUJ9_9PSEU</name>
<dbReference type="STRING" id="1586287.BBK82_40945"/>
<dbReference type="InterPro" id="IPR036628">
    <property type="entry name" value="Clp_N_dom_sf"/>
</dbReference>
<dbReference type="SUPFAM" id="SSF81923">
    <property type="entry name" value="Double Clp-N motif"/>
    <property type="match status" value="2"/>
</dbReference>
<proteinExistence type="predicted"/>